<evidence type="ECO:0000256" key="7">
    <source>
        <dbReference type="SAM" id="Phobius"/>
    </source>
</evidence>
<dbReference type="GO" id="GO:0022857">
    <property type="term" value="F:transmembrane transporter activity"/>
    <property type="evidence" value="ECO:0007669"/>
    <property type="project" value="InterPro"/>
</dbReference>
<dbReference type="OrthoDB" id="3639251at2759"/>
<dbReference type="InterPro" id="IPR036259">
    <property type="entry name" value="MFS_trans_sf"/>
</dbReference>
<keyword evidence="10" id="KW-1185">Reference proteome</keyword>
<keyword evidence="2" id="KW-0813">Transport</keyword>
<dbReference type="RefSeq" id="XP_040634503.1">
    <property type="nucleotide sequence ID" value="XM_040785082.1"/>
</dbReference>
<keyword evidence="4 7" id="KW-1133">Transmembrane helix</keyword>
<evidence type="ECO:0000256" key="4">
    <source>
        <dbReference type="ARBA" id="ARBA00022989"/>
    </source>
</evidence>
<keyword evidence="3 7" id="KW-0812">Transmembrane</keyword>
<dbReference type="SUPFAM" id="SSF103473">
    <property type="entry name" value="MFS general substrate transporter"/>
    <property type="match status" value="1"/>
</dbReference>
<dbReference type="Pfam" id="PF07690">
    <property type="entry name" value="MFS_1"/>
    <property type="match status" value="1"/>
</dbReference>
<evidence type="ECO:0000256" key="5">
    <source>
        <dbReference type="ARBA" id="ARBA00023136"/>
    </source>
</evidence>
<feature type="domain" description="Major facilitator superfamily (MFS) profile" evidence="8">
    <location>
        <begin position="61"/>
        <end position="475"/>
    </location>
</feature>
<feature type="transmembrane region" description="Helical" evidence="7">
    <location>
        <begin position="381"/>
        <end position="404"/>
    </location>
</feature>
<feature type="transmembrane region" description="Helical" evidence="7">
    <location>
        <begin position="416"/>
        <end position="438"/>
    </location>
</feature>
<dbReference type="InterPro" id="IPR020846">
    <property type="entry name" value="MFS_dom"/>
</dbReference>
<dbReference type="AlphaFoldDB" id="A0A017S182"/>
<evidence type="ECO:0000256" key="3">
    <source>
        <dbReference type="ARBA" id="ARBA00022692"/>
    </source>
</evidence>
<protein>
    <submittedName>
        <fullName evidence="9">Putative pantothenate transporter</fullName>
    </submittedName>
</protein>
<dbReference type="Gene3D" id="1.20.1250.20">
    <property type="entry name" value="MFS general substrate transporter like domains"/>
    <property type="match status" value="2"/>
</dbReference>
<proteinExistence type="inferred from homology"/>
<evidence type="ECO:0000256" key="6">
    <source>
        <dbReference type="ARBA" id="ARBA00037968"/>
    </source>
</evidence>
<dbReference type="Proteomes" id="UP000019804">
    <property type="component" value="Unassembled WGS sequence"/>
</dbReference>
<gene>
    <name evidence="9" type="ORF">EURHEDRAFT_466314</name>
</gene>
<accession>A0A017S182</accession>
<dbReference type="InterPro" id="IPR011701">
    <property type="entry name" value="MFS"/>
</dbReference>
<comment type="subcellular location">
    <subcellularLocation>
        <location evidence="1">Membrane</location>
        <topology evidence="1">Multi-pass membrane protein</topology>
    </subcellularLocation>
</comment>
<dbReference type="PROSITE" id="PS50850">
    <property type="entry name" value="MFS"/>
    <property type="match status" value="1"/>
</dbReference>
<feature type="transmembrane region" description="Helical" evidence="7">
    <location>
        <begin position="220"/>
        <end position="243"/>
    </location>
</feature>
<dbReference type="HOGENOM" id="CLU_001265_4_2_1"/>
<feature type="transmembrane region" description="Helical" evidence="7">
    <location>
        <begin position="450"/>
        <end position="471"/>
    </location>
</feature>
<dbReference type="EMBL" id="KK088453">
    <property type="protein sequence ID" value="EYE90813.1"/>
    <property type="molecule type" value="Genomic_DNA"/>
</dbReference>
<dbReference type="FunFam" id="1.20.1250.20:FF:000065">
    <property type="entry name" value="Putative MFS pantothenate transporter"/>
    <property type="match status" value="1"/>
</dbReference>
<dbReference type="GeneID" id="63700206"/>
<feature type="transmembrane region" description="Helical" evidence="7">
    <location>
        <begin position="127"/>
        <end position="146"/>
    </location>
</feature>
<organism evidence="9 10">
    <name type="scientific">Aspergillus ruber (strain CBS 135680)</name>
    <dbReference type="NCBI Taxonomy" id="1388766"/>
    <lineage>
        <taxon>Eukaryota</taxon>
        <taxon>Fungi</taxon>
        <taxon>Dikarya</taxon>
        <taxon>Ascomycota</taxon>
        <taxon>Pezizomycotina</taxon>
        <taxon>Eurotiomycetes</taxon>
        <taxon>Eurotiomycetidae</taxon>
        <taxon>Eurotiales</taxon>
        <taxon>Aspergillaceae</taxon>
        <taxon>Aspergillus</taxon>
        <taxon>Aspergillus subgen. Aspergillus</taxon>
    </lineage>
</organism>
<evidence type="ECO:0000313" key="10">
    <source>
        <dbReference type="Proteomes" id="UP000019804"/>
    </source>
</evidence>
<evidence type="ECO:0000256" key="1">
    <source>
        <dbReference type="ARBA" id="ARBA00004141"/>
    </source>
</evidence>
<evidence type="ECO:0000313" key="9">
    <source>
        <dbReference type="EMBL" id="EYE90813.1"/>
    </source>
</evidence>
<feature type="transmembrane region" description="Helical" evidence="7">
    <location>
        <begin position="187"/>
        <end position="208"/>
    </location>
</feature>
<name>A0A017S182_ASPRC</name>
<dbReference type="PANTHER" id="PTHR43791">
    <property type="entry name" value="PERMEASE-RELATED"/>
    <property type="match status" value="1"/>
</dbReference>
<reference evidence="10" key="1">
    <citation type="journal article" date="2014" name="Nat. Commun.">
        <title>Genomic adaptations of the halophilic Dead Sea filamentous fungus Eurotium rubrum.</title>
        <authorList>
            <person name="Kis-Papo T."/>
            <person name="Weig A.R."/>
            <person name="Riley R."/>
            <person name="Persoh D."/>
            <person name="Salamov A."/>
            <person name="Sun H."/>
            <person name="Lipzen A."/>
            <person name="Wasser S.P."/>
            <person name="Rambold G."/>
            <person name="Grigoriev I.V."/>
            <person name="Nevo E."/>
        </authorList>
    </citation>
    <scope>NUCLEOTIDE SEQUENCE [LARGE SCALE GENOMIC DNA]</scope>
    <source>
        <strain evidence="10">CBS 135680</strain>
    </source>
</reference>
<evidence type="ECO:0000256" key="2">
    <source>
        <dbReference type="ARBA" id="ARBA00022448"/>
    </source>
</evidence>
<feature type="transmembrane region" description="Helical" evidence="7">
    <location>
        <begin position="152"/>
        <end position="175"/>
    </location>
</feature>
<feature type="transmembrane region" description="Helical" evidence="7">
    <location>
        <begin position="282"/>
        <end position="308"/>
    </location>
</feature>
<comment type="similarity">
    <text evidence="6">Belongs to the major facilitator superfamily. Allantoate permease family.</text>
</comment>
<evidence type="ECO:0000259" key="8">
    <source>
        <dbReference type="PROSITE" id="PS50850"/>
    </source>
</evidence>
<dbReference type="PANTHER" id="PTHR43791:SF43">
    <property type="entry name" value="MAJOR FACILITATOR SUPERFAMILY (MFS) PROFILE DOMAIN-CONTAINING PROTEIN"/>
    <property type="match status" value="1"/>
</dbReference>
<sequence>MSSHKLKTDETNNVKEDISAVSETGSHRKLPLSRRILSVVWDSLDKLPKERKFINKVDCWIMSYVCMAYFVKYLDQTNVNNAYISGMKEDLNMSGQDYNYLQTMFTVGYCLGNLPSQLIMTKIRPSIWLPSVELIWGCLVMAMAAAKNVKTLYALRFLIGILEASAYPGIITLLGNWYTPQELGKRSAIFVCSAMISQMFSGYLQAGLYAGMDGKHGFSAWQWLFIFDGIIGFPICIYGYFAVPDSPNNTKAKWLKLEEKEMAIDRMNKVGRKPPRGLKWRTFYEVFTMWPVYVFSVSFTAHVLGIRIYNYFNIYLKASGYSVEDANLIPTAAFGFQAIMTLLYAWWSDATQQRILVIYFGVLLSLAGCIILSVYPEHNKAAMMAGWFLTYAETGVSGLIMTMCNELLSFSTEHRLIVIGVVETTAFVFNAWVILLTYPSGEAPKFSIGYEMAAMFFAIEMCAMGVAWYCMKRWKPSQE</sequence>
<feature type="transmembrane region" description="Helical" evidence="7">
    <location>
        <begin position="328"/>
        <end position="347"/>
    </location>
</feature>
<keyword evidence="5 7" id="KW-0472">Membrane</keyword>
<dbReference type="GO" id="GO:0016020">
    <property type="term" value="C:membrane"/>
    <property type="evidence" value="ECO:0007669"/>
    <property type="project" value="UniProtKB-SubCell"/>
</dbReference>
<feature type="transmembrane region" description="Helical" evidence="7">
    <location>
        <begin position="356"/>
        <end position="375"/>
    </location>
</feature>